<keyword evidence="2" id="KW-0472">Membrane</keyword>
<evidence type="ECO:0000256" key="2">
    <source>
        <dbReference type="SAM" id="Phobius"/>
    </source>
</evidence>
<feature type="transmembrane region" description="Helical" evidence="2">
    <location>
        <begin position="43"/>
        <end position="62"/>
    </location>
</feature>
<accession>A0ABU6YQJ9</accession>
<protein>
    <submittedName>
        <fullName evidence="3">Uncharacterized protein</fullName>
    </submittedName>
</protein>
<evidence type="ECO:0000313" key="4">
    <source>
        <dbReference type="Proteomes" id="UP001341840"/>
    </source>
</evidence>
<name>A0ABU6YQJ9_9FABA</name>
<evidence type="ECO:0000313" key="3">
    <source>
        <dbReference type="EMBL" id="MED6212032.1"/>
    </source>
</evidence>
<comment type="caution">
    <text evidence="3">The sequence shown here is derived from an EMBL/GenBank/DDBJ whole genome shotgun (WGS) entry which is preliminary data.</text>
</comment>
<keyword evidence="2" id="KW-0812">Transmembrane</keyword>
<gene>
    <name evidence="3" type="ORF">PIB30_079307</name>
</gene>
<dbReference type="Proteomes" id="UP001341840">
    <property type="component" value="Unassembled WGS sequence"/>
</dbReference>
<organism evidence="3 4">
    <name type="scientific">Stylosanthes scabra</name>
    <dbReference type="NCBI Taxonomy" id="79078"/>
    <lineage>
        <taxon>Eukaryota</taxon>
        <taxon>Viridiplantae</taxon>
        <taxon>Streptophyta</taxon>
        <taxon>Embryophyta</taxon>
        <taxon>Tracheophyta</taxon>
        <taxon>Spermatophyta</taxon>
        <taxon>Magnoliopsida</taxon>
        <taxon>eudicotyledons</taxon>
        <taxon>Gunneridae</taxon>
        <taxon>Pentapetalae</taxon>
        <taxon>rosids</taxon>
        <taxon>fabids</taxon>
        <taxon>Fabales</taxon>
        <taxon>Fabaceae</taxon>
        <taxon>Papilionoideae</taxon>
        <taxon>50 kb inversion clade</taxon>
        <taxon>dalbergioids sensu lato</taxon>
        <taxon>Dalbergieae</taxon>
        <taxon>Pterocarpus clade</taxon>
        <taxon>Stylosanthes</taxon>
    </lineage>
</organism>
<evidence type="ECO:0000256" key="1">
    <source>
        <dbReference type="SAM" id="MobiDB-lite"/>
    </source>
</evidence>
<proteinExistence type="predicted"/>
<keyword evidence="4" id="KW-1185">Reference proteome</keyword>
<dbReference type="EMBL" id="JASCZI010242776">
    <property type="protein sequence ID" value="MED6212032.1"/>
    <property type="molecule type" value="Genomic_DNA"/>
</dbReference>
<sequence>MFGPSLELGPNVALVDEERAWGVWATSQLGHVWDWPKRDSNVALVWCGLVVLSGLTFGKIGYESLKSKKTEEEENRGAKQRSLDQRTT</sequence>
<keyword evidence="2" id="KW-1133">Transmembrane helix</keyword>
<reference evidence="3 4" key="1">
    <citation type="journal article" date="2023" name="Plants (Basel)">
        <title>Bridging the Gap: Combining Genomics and Transcriptomics Approaches to Understand Stylosanthes scabra, an Orphan Legume from the Brazilian Caatinga.</title>
        <authorList>
            <person name="Ferreira-Neto J.R.C."/>
            <person name="da Silva M.D."/>
            <person name="Binneck E."/>
            <person name="de Melo N.F."/>
            <person name="da Silva R.H."/>
            <person name="de Melo A.L.T.M."/>
            <person name="Pandolfi V."/>
            <person name="Bustamante F.O."/>
            <person name="Brasileiro-Vidal A.C."/>
            <person name="Benko-Iseppon A.M."/>
        </authorList>
    </citation>
    <scope>NUCLEOTIDE SEQUENCE [LARGE SCALE GENOMIC DNA]</scope>
    <source>
        <tissue evidence="3">Leaves</tissue>
    </source>
</reference>
<feature type="region of interest" description="Disordered" evidence="1">
    <location>
        <begin position="68"/>
        <end position="88"/>
    </location>
</feature>